<proteinExistence type="predicted"/>
<dbReference type="InterPro" id="IPR036390">
    <property type="entry name" value="WH_DNA-bd_sf"/>
</dbReference>
<reference evidence="2" key="1">
    <citation type="journal article" date="2019" name="Int. J. Syst. Evol. Microbiol.">
        <title>The Global Catalogue of Microorganisms (GCM) 10K type strain sequencing project: providing services to taxonomists for standard genome sequencing and annotation.</title>
        <authorList>
            <consortium name="The Broad Institute Genomics Platform"/>
            <consortium name="The Broad Institute Genome Sequencing Center for Infectious Disease"/>
            <person name="Wu L."/>
            <person name="Ma J."/>
        </authorList>
    </citation>
    <scope>NUCLEOTIDE SEQUENCE [LARGE SCALE GENOMIC DNA]</scope>
    <source>
        <strain evidence="2">CCUG 55074</strain>
    </source>
</reference>
<accession>A0ABW3T1R1</accession>
<gene>
    <name evidence="1" type="ORF">ACFQ27_10925</name>
</gene>
<evidence type="ECO:0000313" key="2">
    <source>
        <dbReference type="Proteomes" id="UP001597216"/>
    </source>
</evidence>
<sequence length="307" mass="33381">MKPRLVSRLSSEYLLWFLGQVRQAFDGDVIKGVIFLAVTQANVRHIDEGSPAGWTELDNPPPDNLRRPVSAGAVAVALGVPKETARRKIRELVSARFCALAPGGVIVPRRVFLRPGNASGLKRNAEHLRALFSALDRHEVGLVRRYCLAVGEARLRQLGRVSTDFTLRATGILRGLCDGELLAGLIFLSINVANVRHITAAHEPLYATAEDPPPNSERHPISALALSRELGIPAETVRRHVRQLEAAGYCIAVKGGLVVPTEVLMQPKFKAAVAQAAENLVWLLEELVRVGVLQLRSEPSLPEPVAG</sequence>
<evidence type="ECO:0000313" key="1">
    <source>
        <dbReference type="EMBL" id="MFD1191094.1"/>
    </source>
</evidence>
<dbReference type="SUPFAM" id="SSF46785">
    <property type="entry name" value="Winged helix' DNA-binding domain"/>
    <property type="match status" value="1"/>
</dbReference>
<dbReference type="EMBL" id="JBHTLQ010000021">
    <property type="protein sequence ID" value="MFD1191094.1"/>
    <property type="molecule type" value="Genomic_DNA"/>
</dbReference>
<comment type="caution">
    <text evidence="1">The sequence shown here is derived from an EMBL/GenBank/DDBJ whole genome shotgun (WGS) entry which is preliminary data.</text>
</comment>
<dbReference type="Proteomes" id="UP001597216">
    <property type="component" value="Unassembled WGS sequence"/>
</dbReference>
<organism evidence="1 2">
    <name type="scientific">Phenylobacterium conjunctum</name>
    <dbReference type="NCBI Taxonomy" id="1298959"/>
    <lineage>
        <taxon>Bacteria</taxon>
        <taxon>Pseudomonadati</taxon>
        <taxon>Pseudomonadota</taxon>
        <taxon>Alphaproteobacteria</taxon>
        <taxon>Caulobacterales</taxon>
        <taxon>Caulobacteraceae</taxon>
        <taxon>Phenylobacterium</taxon>
    </lineage>
</organism>
<dbReference type="RefSeq" id="WP_374344309.1">
    <property type="nucleotide sequence ID" value="NZ_JBHTLQ010000021.1"/>
</dbReference>
<protein>
    <submittedName>
        <fullName evidence="1">Uncharacterized protein</fullName>
    </submittedName>
</protein>
<name>A0ABW3T1R1_9CAUL</name>
<keyword evidence="2" id="KW-1185">Reference proteome</keyword>